<keyword evidence="2" id="KW-1133">Transmembrane helix</keyword>
<comment type="caution">
    <text evidence="3">The sequence shown here is derived from an EMBL/GenBank/DDBJ whole genome shotgun (WGS) entry which is preliminary data.</text>
</comment>
<dbReference type="Proteomes" id="UP001597097">
    <property type="component" value="Unassembled WGS sequence"/>
</dbReference>
<reference evidence="4" key="1">
    <citation type="journal article" date="2019" name="Int. J. Syst. Evol. Microbiol.">
        <title>The Global Catalogue of Microorganisms (GCM) 10K type strain sequencing project: providing services to taxonomists for standard genome sequencing and annotation.</title>
        <authorList>
            <consortium name="The Broad Institute Genomics Platform"/>
            <consortium name="The Broad Institute Genome Sequencing Center for Infectious Disease"/>
            <person name="Wu L."/>
            <person name="Ma J."/>
        </authorList>
    </citation>
    <scope>NUCLEOTIDE SEQUENCE [LARGE SCALE GENOMIC DNA]</scope>
    <source>
        <strain evidence="4">CGMCC 1.15399</strain>
    </source>
</reference>
<keyword evidence="2" id="KW-0472">Membrane</keyword>
<dbReference type="EMBL" id="JBHUCM010000029">
    <property type="protein sequence ID" value="MFD1541530.1"/>
    <property type="molecule type" value="Genomic_DNA"/>
</dbReference>
<accession>A0ABW4GG50</accession>
<feature type="transmembrane region" description="Helical" evidence="2">
    <location>
        <begin position="82"/>
        <end position="104"/>
    </location>
</feature>
<sequence>MTAPPPDGPGEGAPPLGGNAPTLEDGSDGGSPEQTGKSSGKSIGLIIGLAFAGLVAYSIVNAILGILIFISTLDQNGPNHPIIISCTIFLALLGLAAGAGLQFLRRPWATGLGLGFLIGWALWSILSAGICTGISPDLYT</sequence>
<keyword evidence="4" id="KW-1185">Reference proteome</keyword>
<evidence type="ECO:0000256" key="2">
    <source>
        <dbReference type="SAM" id="Phobius"/>
    </source>
</evidence>
<organism evidence="3 4">
    <name type="scientific">Nonomuraea guangzhouensis</name>
    <dbReference type="NCBI Taxonomy" id="1291555"/>
    <lineage>
        <taxon>Bacteria</taxon>
        <taxon>Bacillati</taxon>
        <taxon>Actinomycetota</taxon>
        <taxon>Actinomycetes</taxon>
        <taxon>Streptosporangiales</taxon>
        <taxon>Streptosporangiaceae</taxon>
        <taxon>Nonomuraea</taxon>
    </lineage>
</organism>
<protein>
    <recommendedName>
        <fullName evidence="5">DUF4064 domain-containing protein</fullName>
    </recommendedName>
</protein>
<name>A0ABW4GG50_9ACTN</name>
<feature type="region of interest" description="Disordered" evidence="1">
    <location>
        <begin position="1"/>
        <end position="40"/>
    </location>
</feature>
<evidence type="ECO:0000313" key="3">
    <source>
        <dbReference type="EMBL" id="MFD1541530.1"/>
    </source>
</evidence>
<feature type="transmembrane region" description="Helical" evidence="2">
    <location>
        <begin position="111"/>
        <end position="135"/>
    </location>
</feature>
<evidence type="ECO:0008006" key="5">
    <source>
        <dbReference type="Google" id="ProtNLM"/>
    </source>
</evidence>
<evidence type="ECO:0000313" key="4">
    <source>
        <dbReference type="Proteomes" id="UP001597097"/>
    </source>
</evidence>
<proteinExistence type="predicted"/>
<gene>
    <name evidence="3" type="ORF">ACFSJ0_31060</name>
</gene>
<dbReference type="RefSeq" id="WP_219534607.1">
    <property type="nucleotide sequence ID" value="NZ_JAHKRM010000022.1"/>
</dbReference>
<feature type="transmembrane region" description="Helical" evidence="2">
    <location>
        <begin position="43"/>
        <end position="70"/>
    </location>
</feature>
<evidence type="ECO:0000256" key="1">
    <source>
        <dbReference type="SAM" id="MobiDB-lite"/>
    </source>
</evidence>
<keyword evidence="2" id="KW-0812">Transmembrane</keyword>